<evidence type="ECO:0000256" key="4">
    <source>
        <dbReference type="ARBA" id="ARBA00012809"/>
    </source>
</evidence>
<sequence length="253" mass="27033">MLRIRVIPTLLLRGAGLVKTTNFAKPKYVGDPINAIKIFNDKEVDELVLLDISATREGKGPAYEVVESIASECFMPVAYGGGIRTIEEMRRILNTGVEKIIINSAAIHDPSVIEAAAREFGSQAVIVSVDVKRNFLGHYKVFSSSGSKTTKLDPVAWSKHAQERGAGEILLTSIDRDGTMKGYDTNLISAVSKSVNIPVIASGGAGSLTDFSKAVKDGGASAVAAGAMFVFHGPHRAVLITYPNREELEAVFA</sequence>
<comment type="function">
    <text evidence="10">IGPS catalyzes the conversion of PRFAR and glutamine to IGP, AICAR and glutamate. The HisF subunit catalyzes the cyclization activity that produces IGP and AICAR from PRFAR using the ammonia provided by the HisH subunit.</text>
</comment>
<evidence type="ECO:0000256" key="3">
    <source>
        <dbReference type="ARBA" id="ARBA00011152"/>
    </source>
</evidence>
<dbReference type="EMBL" id="MDEO01000035">
    <property type="protein sequence ID" value="OCX14822.1"/>
    <property type="molecule type" value="Genomic_DNA"/>
</dbReference>
<dbReference type="EC" id="4.3.2.10" evidence="4"/>
<evidence type="ECO:0000256" key="15">
    <source>
        <dbReference type="RuleBase" id="RU003657"/>
    </source>
</evidence>
<dbReference type="Gene3D" id="3.20.20.70">
    <property type="entry name" value="Aldolase class I"/>
    <property type="match status" value="1"/>
</dbReference>
<evidence type="ECO:0000256" key="2">
    <source>
        <dbReference type="ARBA" id="ARBA00009667"/>
    </source>
</evidence>
<evidence type="ECO:0000313" key="16">
    <source>
        <dbReference type="EMBL" id="OCX14822.1"/>
    </source>
</evidence>
<keyword evidence="6" id="KW-0963">Cytoplasm</keyword>
<dbReference type="PANTHER" id="PTHR21235:SF2">
    <property type="entry name" value="IMIDAZOLE GLYCEROL PHOSPHATE SYNTHASE HISHF"/>
    <property type="match status" value="1"/>
</dbReference>
<evidence type="ECO:0000256" key="9">
    <source>
        <dbReference type="ARBA" id="ARBA00023239"/>
    </source>
</evidence>
<dbReference type="InterPro" id="IPR050064">
    <property type="entry name" value="IGPS_HisA/HisF"/>
</dbReference>
<dbReference type="CDD" id="cd04731">
    <property type="entry name" value="HisF"/>
    <property type="match status" value="1"/>
</dbReference>
<evidence type="ECO:0000256" key="12">
    <source>
        <dbReference type="ARBA" id="ARBA00031409"/>
    </source>
</evidence>
<keyword evidence="8 15" id="KW-0368">Histidine biosynthesis</keyword>
<comment type="catalytic activity">
    <reaction evidence="14">
        <text>5-[(5-phospho-1-deoxy-D-ribulos-1-ylimino)methylamino]-1-(5-phospho-beta-D-ribosyl)imidazole-4-carboxamide + L-glutamine = D-erythro-1-(imidazol-4-yl)glycerol 3-phosphate + 5-amino-1-(5-phospho-beta-D-ribosyl)imidazole-4-carboxamide + L-glutamate + H(+)</text>
        <dbReference type="Rhea" id="RHEA:24793"/>
        <dbReference type="ChEBI" id="CHEBI:15378"/>
        <dbReference type="ChEBI" id="CHEBI:29985"/>
        <dbReference type="ChEBI" id="CHEBI:58278"/>
        <dbReference type="ChEBI" id="CHEBI:58359"/>
        <dbReference type="ChEBI" id="CHEBI:58475"/>
        <dbReference type="ChEBI" id="CHEBI:58525"/>
        <dbReference type="EC" id="4.3.2.10"/>
    </reaction>
</comment>
<dbReference type="SUPFAM" id="SSF51366">
    <property type="entry name" value="Ribulose-phoshate binding barrel"/>
    <property type="match status" value="1"/>
</dbReference>
<dbReference type="NCBIfam" id="TIGR03572">
    <property type="entry name" value="WbuZ"/>
    <property type="match status" value="1"/>
</dbReference>
<dbReference type="RefSeq" id="WP_024925198.1">
    <property type="nucleotide sequence ID" value="NZ_MDEO01000035.1"/>
</dbReference>
<dbReference type="NCBIfam" id="NF038364">
    <property type="entry name" value="AglZ_HisF2_fam"/>
    <property type="match status" value="1"/>
</dbReference>
<dbReference type="PANTHER" id="PTHR21235">
    <property type="entry name" value="IMIDAZOLE GLYCEROL PHOSPHATE SYNTHASE SUBUNIT HISF/H IGP SYNTHASE SUBUNIT HISF/H"/>
    <property type="match status" value="1"/>
</dbReference>
<dbReference type="GO" id="GO:0000107">
    <property type="term" value="F:imidazoleglycerol-phosphate synthase activity"/>
    <property type="evidence" value="ECO:0007669"/>
    <property type="project" value="InterPro"/>
</dbReference>
<keyword evidence="7 15" id="KW-0028">Amino-acid biosynthesis</keyword>
<organism evidence="16 17">
    <name type="scientific">Mesorhizobium hungaricum</name>
    <dbReference type="NCBI Taxonomy" id="1566387"/>
    <lineage>
        <taxon>Bacteria</taxon>
        <taxon>Pseudomonadati</taxon>
        <taxon>Pseudomonadota</taxon>
        <taxon>Alphaproteobacteria</taxon>
        <taxon>Hyphomicrobiales</taxon>
        <taxon>Phyllobacteriaceae</taxon>
        <taxon>Mesorhizobium</taxon>
    </lineage>
</organism>
<keyword evidence="9" id="KW-0456">Lyase</keyword>
<evidence type="ECO:0000256" key="13">
    <source>
        <dbReference type="ARBA" id="ARBA00032401"/>
    </source>
</evidence>
<dbReference type="GO" id="GO:0016833">
    <property type="term" value="F:oxo-acid-lyase activity"/>
    <property type="evidence" value="ECO:0007669"/>
    <property type="project" value="InterPro"/>
</dbReference>
<comment type="pathway">
    <text evidence="1">Amino-acid biosynthesis; L-histidine biosynthesis; L-histidine from 5-phospho-alpha-D-ribose 1-diphosphate: step 5/9.</text>
</comment>
<evidence type="ECO:0000256" key="14">
    <source>
        <dbReference type="ARBA" id="ARBA00047838"/>
    </source>
</evidence>
<dbReference type="OrthoDB" id="9781903at2"/>
<comment type="subunit">
    <text evidence="3">Heterodimer of HisH and HisF.</text>
</comment>
<evidence type="ECO:0000256" key="11">
    <source>
        <dbReference type="ARBA" id="ARBA00030264"/>
    </source>
</evidence>
<dbReference type="InterPro" id="IPR011060">
    <property type="entry name" value="RibuloseP-bd_barrel"/>
</dbReference>
<accession>A0A1C2DJ79</accession>
<dbReference type="Pfam" id="PF00977">
    <property type="entry name" value="His_biosynth"/>
    <property type="match status" value="1"/>
</dbReference>
<evidence type="ECO:0000256" key="8">
    <source>
        <dbReference type="ARBA" id="ARBA00023102"/>
    </source>
</evidence>
<proteinExistence type="inferred from homology"/>
<evidence type="ECO:0000313" key="17">
    <source>
        <dbReference type="Proteomes" id="UP000094412"/>
    </source>
</evidence>
<name>A0A1C2DJ79_9HYPH</name>
<dbReference type="UniPathway" id="UPA00031">
    <property type="reaction ID" value="UER00010"/>
</dbReference>
<dbReference type="AlphaFoldDB" id="A0A1C2DJ79"/>
<dbReference type="Proteomes" id="UP000094412">
    <property type="component" value="Unassembled WGS sequence"/>
</dbReference>
<dbReference type="InterPro" id="IPR020021">
    <property type="entry name" value="Glycosyl_amidation-assoc_WbuZ"/>
</dbReference>
<evidence type="ECO:0000256" key="10">
    <source>
        <dbReference type="ARBA" id="ARBA00025475"/>
    </source>
</evidence>
<dbReference type="GO" id="GO:0000105">
    <property type="term" value="P:L-histidine biosynthetic process"/>
    <property type="evidence" value="ECO:0007669"/>
    <property type="project" value="UniProtKB-UniPathway"/>
</dbReference>
<gene>
    <name evidence="16" type="ORF">QV13_20635</name>
</gene>
<keyword evidence="17" id="KW-1185">Reference proteome</keyword>
<evidence type="ECO:0000256" key="7">
    <source>
        <dbReference type="ARBA" id="ARBA00022605"/>
    </source>
</evidence>
<dbReference type="InterPro" id="IPR004651">
    <property type="entry name" value="HisF"/>
</dbReference>
<evidence type="ECO:0000256" key="6">
    <source>
        <dbReference type="ARBA" id="ARBA00022490"/>
    </source>
</evidence>
<evidence type="ECO:0000256" key="1">
    <source>
        <dbReference type="ARBA" id="ARBA00005091"/>
    </source>
</evidence>
<dbReference type="STRING" id="1566387.QV13_20635"/>
<dbReference type="InterPro" id="IPR006062">
    <property type="entry name" value="His_biosynth"/>
</dbReference>
<dbReference type="InterPro" id="IPR013785">
    <property type="entry name" value="Aldolase_TIM"/>
</dbReference>
<evidence type="ECO:0000256" key="5">
    <source>
        <dbReference type="ARBA" id="ARBA00016318"/>
    </source>
</evidence>
<protein>
    <recommendedName>
        <fullName evidence="5">Imidazole glycerol phosphate synthase subunit HisF</fullName>
        <ecNumber evidence="4">4.3.2.10</ecNumber>
    </recommendedName>
    <alternativeName>
        <fullName evidence="11">IGP synthase cyclase subunit</fullName>
    </alternativeName>
    <alternativeName>
        <fullName evidence="12">IGP synthase subunit HisF</fullName>
    </alternativeName>
    <alternativeName>
        <fullName evidence="13">ImGP synthase subunit HisF</fullName>
    </alternativeName>
</protein>
<reference evidence="16 17" key="1">
    <citation type="submission" date="2016-08" db="EMBL/GenBank/DDBJ databases">
        <title>Whole genome sequence of Mesorhizobium sp. strain UASWS1009 isolated from industrial sewage.</title>
        <authorList>
            <person name="Crovadore J."/>
            <person name="Calmin G."/>
            <person name="Chablais R."/>
            <person name="Cochard B."/>
            <person name="Lefort F."/>
        </authorList>
    </citation>
    <scope>NUCLEOTIDE SEQUENCE [LARGE SCALE GENOMIC DNA]</scope>
    <source>
        <strain evidence="16 17">UASWS1009</strain>
    </source>
</reference>
<comment type="caution">
    <text evidence="16">The sequence shown here is derived from an EMBL/GenBank/DDBJ whole genome shotgun (WGS) entry which is preliminary data.</text>
</comment>
<comment type="similarity">
    <text evidence="2 15">Belongs to the HisA/HisF family.</text>
</comment>